<protein>
    <submittedName>
        <fullName evidence="1">Uncharacterized protein</fullName>
    </submittedName>
</protein>
<evidence type="ECO:0000313" key="1">
    <source>
        <dbReference type="EMBL" id="EMH77935.1"/>
    </source>
</evidence>
<evidence type="ECO:0000313" key="2">
    <source>
        <dbReference type="Proteomes" id="UP000030781"/>
    </source>
</evidence>
<organism evidence="1 2">
    <name type="scientific">Entamoeba histolytica HM-1:IMSS-B</name>
    <dbReference type="NCBI Taxonomy" id="885319"/>
    <lineage>
        <taxon>Eukaryota</taxon>
        <taxon>Amoebozoa</taxon>
        <taxon>Evosea</taxon>
        <taxon>Archamoebae</taxon>
        <taxon>Mastigamoebida</taxon>
        <taxon>Entamoebidae</taxon>
        <taxon>Entamoeba</taxon>
    </lineage>
</organism>
<proteinExistence type="predicted"/>
<dbReference type="AlphaFoldDB" id="M3U5H7"/>
<gene>
    <name evidence="1" type="ORF">EHI8A_034490</name>
</gene>
<accession>M3U5H7</accession>
<dbReference type="Proteomes" id="UP000030781">
    <property type="component" value="Unassembled WGS sequence"/>
</dbReference>
<dbReference type="EMBL" id="KB609881">
    <property type="protein sequence ID" value="EMH77935.1"/>
    <property type="molecule type" value="Genomic_DNA"/>
</dbReference>
<reference evidence="1 2" key="1">
    <citation type="submission" date="2013-01" db="EMBL/GenBank/DDBJ databases">
        <authorList>
            <person name="Hannick L."/>
            <person name="Zafar N."/>
            <person name="Lorenzi H."/>
            <person name="Ali I.A."/>
            <person name="Petri W.P."/>
            <person name="Caler E."/>
        </authorList>
    </citation>
    <scope>NUCLEOTIDE SEQUENCE [LARGE SCALE GENOMIC DNA]</scope>
    <source>
        <strain evidence="2">HM3:IMSS-B</strain>
    </source>
</reference>
<name>M3U5H7_ENTH1</name>
<dbReference type="VEuPathDB" id="AmoebaDB:EHI8A_034490"/>
<sequence length="195" mass="21463">MPVDVPISTTPLLSIKVELVTTDTETLFYQALDRDETNALVEFFLKINIATLLPLVGDPRKALATKDGIDKILWAISKGIGRDIYSPTELDNLKILKDTAYATPDSANHDESPETLARLLGEAGLTYQKAAMLLGISEQLMQAYMLDTTCPGALPAPYPVQFALECLAKKRYVEKLKLELNDYVAASTSRENLSL</sequence>